<dbReference type="RefSeq" id="WP_222979915.1">
    <property type="nucleotide sequence ID" value="NZ_JAINVZ010000014.1"/>
</dbReference>
<dbReference type="EMBL" id="JAINVZ010000014">
    <property type="protein sequence ID" value="MBY8887165.1"/>
    <property type="molecule type" value="Genomic_DNA"/>
</dbReference>
<protein>
    <submittedName>
        <fullName evidence="2">Uncharacterized protein</fullName>
    </submittedName>
</protein>
<evidence type="ECO:0000313" key="2">
    <source>
        <dbReference type="EMBL" id="MBY8887165.1"/>
    </source>
</evidence>
<gene>
    <name evidence="2" type="ORF">K7472_20265</name>
</gene>
<reference evidence="2 3" key="1">
    <citation type="submission" date="2021-08" db="EMBL/GenBank/DDBJ databases">
        <title>Streptomyces sp. PTM05 isolated from lichen.</title>
        <authorList>
            <person name="Somphong A."/>
            <person name="Phongsopitanun W."/>
            <person name="Tanasupawat S."/>
        </authorList>
    </citation>
    <scope>NUCLEOTIDE SEQUENCE [LARGE SCALE GENOMIC DNA]</scope>
    <source>
        <strain evidence="2 3">Ptm05</strain>
    </source>
</reference>
<name>A0ABS7QVD8_9ACTN</name>
<proteinExistence type="predicted"/>
<evidence type="ECO:0000313" key="3">
    <source>
        <dbReference type="Proteomes" id="UP001198565"/>
    </source>
</evidence>
<sequence length="197" mass="21535">MAFGFAPKTRLDTVPSLTRTLDPDEWEDSAVPLLGNPREVVKELCDRHLPSPGSAVVAVFDPDGRACASASFTQRATRRDGWEHRNAILANLRRVIPHDLRLRAPVRTTVLLVCRDGTPGWTEADGAWMWGLRDACTLHGLRCGAYVTLTRDGWQVLGDGRGGRTPHSGSWAERASGHGTLRSPVGAPEGVRRQVAR</sequence>
<comment type="caution">
    <text evidence="2">The sequence shown here is derived from an EMBL/GenBank/DDBJ whole genome shotgun (WGS) entry which is preliminary data.</text>
</comment>
<feature type="region of interest" description="Disordered" evidence="1">
    <location>
        <begin position="160"/>
        <end position="197"/>
    </location>
</feature>
<accession>A0ABS7QVD8</accession>
<dbReference type="Proteomes" id="UP001198565">
    <property type="component" value="Unassembled WGS sequence"/>
</dbReference>
<organism evidence="2 3">
    <name type="scientific">Streptantibioticus parmotrematis</name>
    <dbReference type="NCBI Taxonomy" id="2873249"/>
    <lineage>
        <taxon>Bacteria</taxon>
        <taxon>Bacillati</taxon>
        <taxon>Actinomycetota</taxon>
        <taxon>Actinomycetes</taxon>
        <taxon>Kitasatosporales</taxon>
        <taxon>Streptomycetaceae</taxon>
        <taxon>Streptantibioticus</taxon>
    </lineage>
</organism>
<keyword evidence="3" id="KW-1185">Reference proteome</keyword>
<evidence type="ECO:0000256" key="1">
    <source>
        <dbReference type="SAM" id="MobiDB-lite"/>
    </source>
</evidence>